<dbReference type="InterPro" id="IPR013320">
    <property type="entry name" value="ConA-like_dom_sf"/>
</dbReference>
<dbReference type="PANTHER" id="PTHR10963">
    <property type="entry name" value="GLYCOSYL HYDROLASE-RELATED"/>
    <property type="match status" value="1"/>
</dbReference>
<dbReference type="EMBL" id="OC916635">
    <property type="protein sequence ID" value="CAD7644811.1"/>
    <property type="molecule type" value="Genomic_DNA"/>
</dbReference>
<dbReference type="Pfam" id="PF00722">
    <property type="entry name" value="Glyco_hydro_16"/>
    <property type="match status" value="2"/>
</dbReference>
<comment type="similarity">
    <text evidence="1">Belongs to the glycosyl hydrolase 16 family.</text>
</comment>
<feature type="transmembrane region" description="Helical" evidence="3">
    <location>
        <begin position="281"/>
        <end position="302"/>
    </location>
</feature>
<dbReference type="InterPro" id="IPR000757">
    <property type="entry name" value="Beta-glucanase-like"/>
</dbReference>
<proteinExistence type="inferred from homology"/>
<dbReference type="GO" id="GO:0004553">
    <property type="term" value="F:hydrolase activity, hydrolyzing O-glycosyl compounds"/>
    <property type="evidence" value="ECO:0007669"/>
    <property type="project" value="InterPro"/>
</dbReference>
<reference evidence="5" key="1">
    <citation type="submission" date="2020-11" db="EMBL/GenBank/DDBJ databases">
        <authorList>
            <person name="Tran Van P."/>
        </authorList>
    </citation>
    <scope>NUCLEOTIDE SEQUENCE</scope>
</reference>
<evidence type="ECO:0000256" key="2">
    <source>
        <dbReference type="SAM" id="MobiDB-lite"/>
    </source>
</evidence>
<protein>
    <recommendedName>
        <fullName evidence="4">GH16 domain-containing protein</fullName>
    </recommendedName>
</protein>
<dbReference type="InterPro" id="IPR050546">
    <property type="entry name" value="Glycosyl_Hydrlase_16"/>
</dbReference>
<dbReference type="PANTHER" id="PTHR10963:SF55">
    <property type="entry name" value="GLYCOSIDE HYDROLASE FAMILY 16 PROTEIN"/>
    <property type="match status" value="1"/>
</dbReference>
<name>A0A7R9LQF4_9ACAR</name>
<dbReference type="PROSITE" id="PS51762">
    <property type="entry name" value="GH16_2"/>
    <property type="match status" value="2"/>
</dbReference>
<gene>
    <name evidence="5" type="ORF">ONB1V03_LOCUS4872</name>
</gene>
<dbReference type="SUPFAM" id="SSF49899">
    <property type="entry name" value="Concanavalin A-like lectins/glucanases"/>
    <property type="match status" value="2"/>
</dbReference>
<organism evidence="5">
    <name type="scientific">Oppiella nova</name>
    <dbReference type="NCBI Taxonomy" id="334625"/>
    <lineage>
        <taxon>Eukaryota</taxon>
        <taxon>Metazoa</taxon>
        <taxon>Ecdysozoa</taxon>
        <taxon>Arthropoda</taxon>
        <taxon>Chelicerata</taxon>
        <taxon>Arachnida</taxon>
        <taxon>Acari</taxon>
        <taxon>Acariformes</taxon>
        <taxon>Sarcoptiformes</taxon>
        <taxon>Oribatida</taxon>
        <taxon>Brachypylina</taxon>
        <taxon>Oppioidea</taxon>
        <taxon>Oppiidae</taxon>
        <taxon>Oppiella</taxon>
    </lineage>
</organism>
<dbReference type="Gene3D" id="2.60.120.200">
    <property type="match status" value="2"/>
</dbReference>
<evidence type="ECO:0000256" key="3">
    <source>
        <dbReference type="SAM" id="Phobius"/>
    </source>
</evidence>
<keyword evidence="3" id="KW-0812">Transmembrane</keyword>
<keyword evidence="6" id="KW-1185">Reference proteome</keyword>
<keyword evidence="3" id="KW-1133">Transmembrane helix</keyword>
<evidence type="ECO:0000313" key="6">
    <source>
        <dbReference type="Proteomes" id="UP000728032"/>
    </source>
</evidence>
<feature type="region of interest" description="Disordered" evidence="2">
    <location>
        <begin position="637"/>
        <end position="667"/>
    </location>
</feature>
<feature type="compositionally biased region" description="Low complexity" evidence="2">
    <location>
        <begin position="650"/>
        <end position="667"/>
    </location>
</feature>
<feature type="domain" description="GH16" evidence="4">
    <location>
        <begin position="343"/>
        <end position="610"/>
    </location>
</feature>
<sequence>MQQLHCNLDQPKNLQSTDGCLAITAARETNPYILSNNKSFSSAMITSKKSWTYGRFEIRAALPNGKMLRPAFIMIPAAEQTKWALDGQIDVMTNIQDSNLYAGAHYGLERPNGDTPYTGAEYNAVSANLQDFHTYAVEWNETHIQWFFDDNKHSKDFDINKTLTTDYTKNGQPFDKAFKLTLSLGVGGDADYLFPGMSLTESDYMSWKCSAIIIDYVRVYEWVDNHTVHSGHISSVGDRTSSADICESVMSYIRSSDHTDGDSHTTPGPIEPTFTLTLTSIVSIICGLIIAILILIVIFLAVRQKRLNIVNQEISLDSYDDCRAGDSGLKRDETYDEYSYCVPNYETDINPGAVDNNYLRMARETKDEFEGPVLDREHWDVDNTMSTAKCNGVHRDIQLHCSLDHPKNLQLRDGCLALTAAQESNNTKYSSAMITSTKSWTYGRFVIRAALPRGKMLRPVIVMFPVAGHEGRWPISGQIDILSNNQNSLLNGGAHYGSPAVYSNQGHQKVSENLQDFHTYGVEWNETHIQWFFDDQDQLQNFDINRTLSDAYERKGQPFDRPFRLQLELGVGGDADHLFPRETLTDADYKSWKCSAFIIDYIRVYQWVDSPNSSYITGGDRTSSADICEDVMSHIRSNNKTDDNKSISANPTGLTTPTNTTLSIKSE</sequence>
<dbReference type="CDD" id="cd08023">
    <property type="entry name" value="GH16_laminarinase_like"/>
    <property type="match status" value="2"/>
</dbReference>
<feature type="domain" description="GH16" evidence="4">
    <location>
        <begin position="1"/>
        <end position="225"/>
    </location>
</feature>
<evidence type="ECO:0000259" key="4">
    <source>
        <dbReference type="PROSITE" id="PS51762"/>
    </source>
</evidence>
<evidence type="ECO:0000256" key="1">
    <source>
        <dbReference type="ARBA" id="ARBA00006865"/>
    </source>
</evidence>
<dbReference type="EMBL" id="CAJPVJ010001810">
    <property type="protein sequence ID" value="CAG2165329.1"/>
    <property type="molecule type" value="Genomic_DNA"/>
</dbReference>
<dbReference type="AlphaFoldDB" id="A0A7R9LQF4"/>
<dbReference type="OrthoDB" id="4781at2759"/>
<dbReference type="Proteomes" id="UP000728032">
    <property type="component" value="Unassembled WGS sequence"/>
</dbReference>
<keyword evidence="3" id="KW-0472">Membrane</keyword>
<evidence type="ECO:0000313" key="5">
    <source>
        <dbReference type="EMBL" id="CAD7644811.1"/>
    </source>
</evidence>
<dbReference type="GO" id="GO:0005975">
    <property type="term" value="P:carbohydrate metabolic process"/>
    <property type="evidence" value="ECO:0007669"/>
    <property type="project" value="InterPro"/>
</dbReference>
<accession>A0A7R9LQF4</accession>